<evidence type="ECO:0000256" key="1">
    <source>
        <dbReference type="ARBA" id="ARBA00001917"/>
    </source>
</evidence>
<dbReference type="PANTHER" id="PTHR43303:SF4">
    <property type="entry name" value="NADPH DEHYDROGENASE C23G7.10C-RELATED"/>
    <property type="match status" value="1"/>
</dbReference>
<dbReference type="SUPFAM" id="SSF51395">
    <property type="entry name" value="FMN-linked oxidoreductases"/>
    <property type="match status" value="1"/>
</dbReference>
<dbReference type="GO" id="GO:0010181">
    <property type="term" value="F:FMN binding"/>
    <property type="evidence" value="ECO:0007669"/>
    <property type="project" value="InterPro"/>
</dbReference>
<evidence type="ECO:0000256" key="3">
    <source>
        <dbReference type="ARBA" id="ARBA00022643"/>
    </source>
</evidence>
<keyword evidence="5" id="KW-0560">Oxidoreductase</keyword>
<evidence type="ECO:0000256" key="2">
    <source>
        <dbReference type="ARBA" id="ARBA00022630"/>
    </source>
</evidence>
<dbReference type="EMBL" id="DTBZ01000058">
    <property type="protein sequence ID" value="HGQ17823.1"/>
    <property type="molecule type" value="Genomic_DNA"/>
</dbReference>
<sequence length="334" mass="36563">MLVSLTDPLPVKSFVLRNRVVMPPMASGLASEDGGVTEALIKHYSDRALCNSMVIVEHSYISSDGRASSRQLGIWSDHLIFGLGILARTIRNGGAIAVIQLNHAGGRADPKVCSCIPMAPSPILVPRGYIQAREMNMDDIERILNNFIKAAERAVRAGFDGVEIHGAHGFLLNQFLSPITNRRLDEFGGSLENRMRFPLMVVEGVRRVTKNKLLLYRLGADDLIEGGFTIEEAIKVATKLVDYGIDIIDVSGGLCGSSPQHLQGTQGYFIPLAEKIRRHVDVPVIGVGGINNPCIANRFISDGRVDLVAVGRAQLADHLWTCKAVREINRCYER</sequence>
<dbReference type="GO" id="GO:0050661">
    <property type="term" value="F:NADP binding"/>
    <property type="evidence" value="ECO:0007669"/>
    <property type="project" value="InterPro"/>
</dbReference>
<dbReference type="AlphaFoldDB" id="A0A7J3JPS4"/>
<protein>
    <submittedName>
        <fullName evidence="8">NADH:flavin oxidoreductase</fullName>
    </submittedName>
</protein>
<dbReference type="InterPro" id="IPR044152">
    <property type="entry name" value="YqjM-like"/>
</dbReference>
<keyword evidence="2" id="KW-0285">Flavoprotein</keyword>
<evidence type="ECO:0000256" key="5">
    <source>
        <dbReference type="ARBA" id="ARBA00023002"/>
    </source>
</evidence>
<dbReference type="Gene3D" id="3.20.20.70">
    <property type="entry name" value="Aldolase class I"/>
    <property type="match status" value="1"/>
</dbReference>
<dbReference type="InterPro" id="IPR013785">
    <property type="entry name" value="Aldolase_TIM"/>
</dbReference>
<reference evidence="8" key="1">
    <citation type="journal article" date="2020" name="mSystems">
        <title>Genome- and Community-Level Interaction Insights into Carbon Utilization and Element Cycling Functions of Hydrothermarchaeota in Hydrothermal Sediment.</title>
        <authorList>
            <person name="Zhou Z."/>
            <person name="Liu Y."/>
            <person name="Xu W."/>
            <person name="Pan J."/>
            <person name="Luo Z.H."/>
            <person name="Li M."/>
        </authorList>
    </citation>
    <scope>NUCLEOTIDE SEQUENCE [LARGE SCALE GENOMIC DNA]</scope>
    <source>
        <strain evidence="7">SpSt-618</strain>
        <strain evidence="8">SpSt-657</strain>
    </source>
</reference>
<evidence type="ECO:0000256" key="4">
    <source>
        <dbReference type="ARBA" id="ARBA00022857"/>
    </source>
</evidence>
<dbReference type="EMBL" id="DTAI01000111">
    <property type="protein sequence ID" value="HGN36667.1"/>
    <property type="molecule type" value="Genomic_DNA"/>
</dbReference>
<name>A0A7J3JPS4_9CREN</name>
<keyword evidence="3" id="KW-0288">FMN</keyword>
<dbReference type="Pfam" id="PF00724">
    <property type="entry name" value="Oxidored_FMN"/>
    <property type="match status" value="1"/>
</dbReference>
<comment type="caution">
    <text evidence="8">The sequence shown here is derived from an EMBL/GenBank/DDBJ whole genome shotgun (WGS) entry which is preliminary data.</text>
</comment>
<keyword evidence="4" id="KW-0521">NADP</keyword>
<evidence type="ECO:0000313" key="8">
    <source>
        <dbReference type="EMBL" id="HGQ17823.1"/>
    </source>
</evidence>
<gene>
    <name evidence="7" type="ORF">ENT87_03855</name>
    <name evidence="8" type="ORF">ENU30_02415</name>
</gene>
<dbReference type="PANTHER" id="PTHR43303">
    <property type="entry name" value="NADPH DEHYDROGENASE C23G7.10C-RELATED"/>
    <property type="match status" value="1"/>
</dbReference>
<comment type="cofactor">
    <cofactor evidence="1">
        <name>FMN</name>
        <dbReference type="ChEBI" id="CHEBI:58210"/>
    </cofactor>
</comment>
<accession>A0A7J3JPS4</accession>
<evidence type="ECO:0000259" key="6">
    <source>
        <dbReference type="Pfam" id="PF00724"/>
    </source>
</evidence>
<dbReference type="CDD" id="cd02803">
    <property type="entry name" value="OYE_like_FMN_family"/>
    <property type="match status" value="1"/>
</dbReference>
<evidence type="ECO:0000313" key="7">
    <source>
        <dbReference type="EMBL" id="HGN36667.1"/>
    </source>
</evidence>
<dbReference type="InterPro" id="IPR001155">
    <property type="entry name" value="OxRdtase_FMN_N"/>
</dbReference>
<feature type="domain" description="NADH:flavin oxidoreductase/NADH oxidase N-terminal" evidence="6">
    <location>
        <begin position="5"/>
        <end position="328"/>
    </location>
</feature>
<proteinExistence type="predicted"/>
<dbReference type="GO" id="GO:0003959">
    <property type="term" value="F:NADPH dehydrogenase activity"/>
    <property type="evidence" value="ECO:0007669"/>
    <property type="project" value="InterPro"/>
</dbReference>
<organism evidence="8">
    <name type="scientific">Ignisphaera aggregans</name>
    <dbReference type="NCBI Taxonomy" id="334771"/>
    <lineage>
        <taxon>Archaea</taxon>
        <taxon>Thermoproteota</taxon>
        <taxon>Thermoprotei</taxon>
        <taxon>Desulfurococcales</taxon>
        <taxon>Desulfurococcaceae</taxon>
        <taxon>Ignisphaera</taxon>
    </lineage>
</organism>